<evidence type="ECO:0000313" key="3">
    <source>
        <dbReference type="Proteomes" id="UP000501690"/>
    </source>
</evidence>
<keyword evidence="3" id="KW-1185">Reference proteome</keyword>
<evidence type="ECO:0000256" key="1">
    <source>
        <dbReference type="SAM" id="MobiDB-lite"/>
    </source>
</evidence>
<dbReference type="Proteomes" id="UP000501690">
    <property type="component" value="Linkage Group LG9"/>
</dbReference>
<sequence length="100" mass="10916">MVRRIPDPNQYCTSTVMVPGSRAGSARRQREKQGVDGAGGTWRRGRPRQAIATRVVALGTASAWRCELSRQVMVTDLVNLEVLGAWRYVSPARRSGSCGA</sequence>
<evidence type="ECO:0000313" key="2">
    <source>
        <dbReference type="EMBL" id="QCE06623.1"/>
    </source>
</evidence>
<feature type="region of interest" description="Disordered" evidence="1">
    <location>
        <begin position="13"/>
        <end position="46"/>
    </location>
</feature>
<organism evidence="2 3">
    <name type="scientific">Vigna unguiculata</name>
    <name type="common">Cowpea</name>
    <dbReference type="NCBI Taxonomy" id="3917"/>
    <lineage>
        <taxon>Eukaryota</taxon>
        <taxon>Viridiplantae</taxon>
        <taxon>Streptophyta</taxon>
        <taxon>Embryophyta</taxon>
        <taxon>Tracheophyta</taxon>
        <taxon>Spermatophyta</taxon>
        <taxon>Magnoliopsida</taxon>
        <taxon>eudicotyledons</taxon>
        <taxon>Gunneridae</taxon>
        <taxon>Pentapetalae</taxon>
        <taxon>rosids</taxon>
        <taxon>fabids</taxon>
        <taxon>Fabales</taxon>
        <taxon>Fabaceae</taxon>
        <taxon>Papilionoideae</taxon>
        <taxon>50 kb inversion clade</taxon>
        <taxon>NPAAA clade</taxon>
        <taxon>indigoferoid/millettioid clade</taxon>
        <taxon>Phaseoleae</taxon>
        <taxon>Vigna</taxon>
    </lineage>
</organism>
<dbReference type="EMBL" id="CP039353">
    <property type="protein sequence ID" value="QCE06623.1"/>
    <property type="molecule type" value="Genomic_DNA"/>
</dbReference>
<dbReference type="AlphaFoldDB" id="A0A4D6MYQ3"/>
<accession>A0A4D6MYQ3</accession>
<gene>
    <name evidence="2" type="ORF">DEO72_LG9g1637</name>
</gene>
<protein>
    <submittedName>
        <fullName evidence="2">Uncharacterized protein</fullName>
    </submittedName>
</protein>
<name>A0A4D6MYQ3_VIGUN</name>
<reference evidence="2 3" key="1">
    <citation type="submission" date="2019-04" db="EMBL/GenBank/DDBJ databases">
        <title>An improved genome assembly and genetic linkage map for asparagus bean, Vigna unguiculata ssp. sesquipedialis.</title>
        <authorList>
            <person name="Xia Q."/>
            <person name="Zhang R."/>
            <person name="Dong Y."/>
        </authorList>
    </citation>
    <scope>NUCLEOTIDE SEQUENCE [LARGE SCALE GENOMIC DNA]</scope>
    <source>
        <tissue evidence="2">Leaf</tissue>
    </source>
</reference>
<proteinExistence type="predicted"/>